<organism evidence="2 3">
    <name type="scientific">Alternaria panax</name>
    <dbReference type="NCBI Taxonomy" id="48097"/>
    <lineage>
        <taxon>Eukaryota</taxon>
        <taxon>Fungi</taxon>
        <taxon>Dikarya</taxon>
        <taxon>Ascomycota</taxon>
        <taxon>Pezizomycotina</taxon>
        <taxon>Dothideomycetes</taxon>
        <taxon>Pleosporomycetidae</taxon>
        <taxon>Pleosporales</taxon>
        <taxon>Pleosporineae</taxon>
        <taxon>Pleosporaceae</taxon>
        <taxon>Alternaria</taxon>
        <taxon>Alternaria sect. Panax</taxon>
    </lineage>
</organism>
<evidence type="ECO:0000313" key="2">
    <source>
        <dbReference type="EMBL" id="KAG9190006.1"/>
    </source>
</evidence>
<dbReference type="PANTHER" id="PTHR24148:SF73">
    <property type="entry name" value="HET DOMAIN PROTEIN (AFU_ORTHOLOGUE AFUA_8G01020)"/>
    <property type="match status" value="1"/>
</dbReference>
<dbReference type="AlphaFoldDB" id="A0AAD4FK66"/>
<gene>
    <name evidence="2" type="ORF">G6011_08094</name>
</gene>
<comment type="caution">
    <text evidence="2">The sequence shown here is derived from an EMBL/GenBank/DDBJ whole genome shotgun (WGS) entry which is preliminary data.</text>
</comment>
<dbReference type="EMBL" id="JAANER010000004">
    <property type="protein sequence ID" value="KAG9190006.1"/>
    <property type="molecule type" value="Genomic_DNA"/>
</dbReference>
<name>A0AAD4FK66_9PLEO</name>
<evidence type="ECO:0000313" key="3">
    <source>
        <dbReference type="Proteomes" id="UP001199106"/>
    </source>
</evidence>
<sequence length="341" mass="37971">MRLHADSGIPNFPLMCTLQTADILHTDFEGLGIHSIAGDVIVKYDALSYAWENNDKPEVILCNGVLFQISTSLFEALRALRDFEGRDQYLWVDAICINQADKTEVGKQVSNMFLIYWKARKVVAWIGSASECINDVRDALVATEAFDKQPSTGLLDPQTVHKGLSYIYNRPYFARLWVQQEVYAARTLKVHCGRFCFNWTGSLARIGVLPLLLTDPGSVHASQLLLDEVQAKFDNFLPCLQDEAIANVVASLLRHTKSSLKCFDYFCKTSSSENSEFIEMLLETAILGATDPKDHIFGVLGMTDTPAGSTSIQDWTVARRDGIFIPIDYNADLVSILSAVT</sequence>
<dbReference type="InterPro" id="IPR052895">
    <property type="entry name" value="HetReg/Transcr_Mod"/>
</dbReference>
<feature type="domain" description="Heterokaryon incompatibility" evidence="1">
    <location>
        <begin position="44"/>
        <end position="181"/>
    </location>
</feature>
<protein>
    <recommendedName>
        <fullName evidence="1">Heterokaryon incompatibility domain-containing protein</fullName>
    </recommendedName>
</protein>
<dbReference type="Proteomes" id="UP001199106">
    <property type="component" value="Unassembled WGS sequence"/>
</dbReference>
<evidence type="ECO:0000259" key="1">
    <source>
        <dbReference type="Pfam" id="PF06985"/>
    </source>
</evidence>
<dbReference type="InterPro" id="IPR010730">
    <property type="entry name" value="HET"/>
</dbReference>
<keyword evidence="3" id="KW-1185">Reference proteome</keyword>
<proteinExistence type="predicted"/>
<dbReference type="PANTHER" id="PTHR24148">
    <property type="entry name" value="ANKYRIN REPEAT DOMAIN-CONTAINING PROTEIN 39 HOMOLOG-RELATED"/>
    <property type="match status" value="1"/>
</dbReference>
<accession>A0AAD4FK66</accession>
<reference evidence="2" key="1">
    <citation type="submission" date="2021-07" db="EMBL/GenBank/DDBJ databases">
        <title>Genome Resource of American Ginseng Black Spot Pathogen Alternaria panax.</title>
        <authorList>
            <person name="Qiu C."/>
            <person name="Wang W."/>
            <person name="Liu Z."/>
        </authorList>
    </citation>
    <scope>NUCLEOTIDE SEQUENCE</scope>
    <source>
        <strain evidence="2">BNCC115425</strain>
    </source>
</reference>
<dbReference type="Pfam" id="PF06985">
    <property type="entry name" value="HET"/>
    <property type="match status" value="1"/>
</dbReference>